<comment type="caution">
    <text evidence="4">The sequence shown here is derived from an EMBL/GenBank/DDBJ whole genome shotgun (WGS) entry which is preliminary data.</text>
</comment>
<name>A0A1E7ZGI7_9ALTE</name>
<dbReference type="InterPro" id="IPR036291">
    <property type="entry name" value="NAD(P)-bd_dom_sf"/>
</dbReference>
<dbReference type="AlphaFoldDB" id="A0A1E7ZGI7"/>
<evidence type="ECO:0000256" key="2">
    <source>
        <dbReference type="ARBA" id="ARBA00023002"/>
    </source>
</evidence>
<dbReference type="InterPro" id="IPR014189">
    <property type="entry name" value="Quinone_OxRdtase_PIG3"/>
</dbReference>
<dbReference type="Pfam" id="PF00107">
    <property type="entry name" value="ADH_zinc_N"/>
    <property type="match status" value="1"/>
</dbReference>
<dbReference type="Gene3D" id="3.90.180.10">
    <property type="entry name" value="Medium-chain alcohol dehydrogenases, catalytic domain"/>
    <property type="match status" value="1"/>
</dbReference>
<dbReference type="CDD" id="cd05276">
    <property type="entry name" value="p53_inducible_oxidoreductase"/>
    <property type="match status" value="1"/>
</dbReference>
<dbReference type="InterPro" id="IPR013154">
    <property type="entry name" value="ADH-like_N"/>
</dbReference>
<keyword evidence="1" id="KW-0521">NADP</keyword>
<dbReference type="Proteomes" id="UP000175691">
    <property type="component" value="Unassembled WGS sequence"/>
</dbReference>
<dbReference type="InterPro" id="IPR013149">
    <property type="entry name" value="ADH-like_C"/>
</dbReference>
<evidence type="ECO:0000259" key="3">
    <source>
        <dbReference type="SMART" id="SM00829"/>
    </source>
</evidence>
<keyword evidence="5" id="KW-1185">Reference proteome</keyword>
<keyword evidence="2" id="KW-0560">Oxidoreductase</keyword>
<sequence>MRYIDFEKGAGPESLQISETNTPVVASGQVLVKVHAFGVNRADTLQRQGKYPPPPGESDILGLEVSGEVTDVADDVTHWKVGDKVCGLVAGGGYAEYVAVDARHLMPVPESMSLTHAAGLTEVFLTAWQALFTIGNLQPQDKALIHAGASGVGLAALQLCKLKGIATATTASSEDKLAQCRDMGANLTINYKEQDFAAVLKDTWPEGVNFVLDFVAGDYLNRNLKVLAQDGHIVYLAMLAGRFADKLDMALMLGKRARIQGSTLRNRSDSYKADLIRDFCEHGLPGFDDGTLKVNVDTVLPDEEVATAHARLEANDSRGKIIVEW</sequence>
<dbReference type="PANTHER" id="PTHR48106:SF18">
    <property type="entry name" value="QUINONE OXIDOREDUCTASE PIG3"/>
    <property type="match status" value="1"/>
</dbReference>
<reference evidence="4 5" key="1">
    <citation type="submission" date="2016-08" db="EMBL/GenBank/DDBJ databases">
        <authorList>
            <person name="Seilhamer J.J."/>
        </authorList>
    </citation>
    <scope>NUCLEOTIDE SEQUENCE [LARGE SCALE GENOMIC DNA]</scope>
    <source>
        <strain evidence="4 5">KCTC 42603</strain>
    </source>
</reference>
<dbReference type="NCBIfam" id="TIGR02824">
    <property type="entry name" value="quinone_pig3"/>
    <property type="match status" value="1"/>
</dbReference>
<protein>
    <submittedName>
        <fullName evidence="4">Zinc-binding alcohol dehydrogenase</fullName>
    </submittedName>
</protein>
<feature type="domain" description="Enoyl reductase (ER)" evidence="3">
    <location>
        <begin position="11"/>
        <end position="323"/>
    </location>
</feature>
<dbReference type="RefSeq" id="WP_070123259.1">
    <property type="nucleotide sequence ID" value="NZ_MDHN01000003.1"/>
</dbReference>
<proteinExistence type="predicted"/>
<dbReference type="STRING" id="1656094.BFC18_01945"/>
<dbReference type="EMBL" id="MDHN01000003">
    <property type="protein sequence ID" value="OFC72635.1"/>
    <property type="molecule type" value="Genomic_DNA"/>
</dbReference>
<evidence type="ECO:0000256" key="1">
    <source>
        <dbReference type="ARBA" id="ARBA00022857"/>
    </source>
</evidence>
<organism evidence="4 5">
    <name type="scientific">Alteromonas confluentis</name>
    <dbReference type="NCBI Taxonomy" id="1656094"/>
    <lineage>
        <taxon>Bacteria</taxon>
        <taxon>Pseudomonadati</taxon>
        <taxon>Pseudomonadota</taxon>
        <taxon>Gammaproteobacteria</taxon>
        <taxon>Alteromonadales</taxon>
        <taxon>Alteromonadaceae</taxon>
        <taxon>Alteromonas/Salinimonas group</taxon>
        <taxon>Alteromonas</taxon>
    </lineage>
</organism>
<evidence type="ECO:0000313" key="5">
    <source>
        <dbReference type="Proteomes" id="UP000175691"/>
    </source>
</evidence>
<evidence type="ECO:0000313" key="4">
    <source>
        <dbReference type="EMBL" id="OFC72635.1"/>
    </source>
</evidence>
<dbReference type="SMART" id="SM00829">
    <property type="entry name" value="PKS_ER"/>
    <property type="match status" value="1"/>
</dbReference>
<dbReference type="GO" id="GO:0070402">
    <property type="term" value="F:NADPH binding"/>
    <property type="evidence" value="ECO:0007669"/>
    <property type="project" value="TreeGrafter"/>
</dbReference>
<dbReference type="GO" id="GO:0016651">
    <property type="term" value="F:oxidoreductase activity, acting on NAD(P)H"/>
    <property type="evidence" value="ECO:0007669"/>
    <property type="project" value="TreeGrafter"/>
</dbReference>
<dbReference type="InterPro" id="IPR020843">
    <property type="entry name" value="ER"/>
</dbReference>
<gene>
    <name evidence="4" type="ORF">BFC18_01945</name>
</gene>
<dbReference type="OrthoDB" id="9780520at2"/>
<dbReference type="Gene3D" id="3.40.50.720">
    <property type="entry name" value="NAD(P)-binding Rossmann-like Domain"/>
    <property type="match status" value="1"/>
</dbReference>
<dbReference type="PANTHER" id="PTHR48106">
    <property type="entry name" value="QUINONE OXIDOREDUCTASE PIG3-RELATED"/>
    <property type="match status" value="1"/>
</dbReference>
<dbReference type="Pfam" id="PF08240">
    <property type="entry name" value="ADH_N"/>
    <property type="match status" value="1"/>
</dbReference>
<dbReference type="SUPFAM" id="SSF51735">
    <property type="entry name" value="NAD(P)-binding Rossmann-fold domains"/>
    <property type="match status" value="1"/>
</dbReference>
<dbReference type="InterPro" id="IPR011032">
    <property type="entry name" value="GroES-like_sf"/>
</dbReference>
<dbReference type="SUPFAM" id="SSF50129">
    <property type="entry name" value="GroES-like"/>
    <property type="match status" value="1"/>
</dbReference>
<accession>A0A1E7ZGI7</accession>